<feature type="transmembrane region" description="Helical" evidence="2">
    <location>
        <begin position="742"/>
        <end position="769"/>
    </location>
</feature>
<protein>
    <submittedName>
        <fullName evidence="4">Autotransporter-associated beta strand repeat-containing protein</fullName>
    </submittedName>
</protein>
<keyword evidence="5" id="KW-1185">Reference proteome</keyword>
<dbReference type="EMBL" id="CP073100">
    <property type="protein sequence ID" value="QUE50314.1"/>
    <property type="molecule type" value="Genomic_DNA"/>
</dbReference>
<feature type="chain" id="PRO_5037009393" evidence="3">
    <location>
        <begin position="20"/>
        <end position="773"/>
    </location>
</feature>
<evidence type="ECO:0000256" key="3">
    <source>
        <dbReference type="SAM" id="SignalP"/>
    </source>
</evidence>
<dbReference type="InterPro" id="IPR013425">
    <property type="entry name" value="Autotrns_rpt"/>
</dbReference>
<dbReference type="KEGG" id="lamb:KBB96_15740"/>
<dbReference type="Pfam" id="PF12951">
    <property type="entry name" value="PATR"/>
    <property type="match status" value="4"/>
</dbReference>
<dbReference type="Proteomes" id="UP000676169">
    <property type="component" value="Chromosome"/>
</dbReference>
<reference evidence="4" key="1">
    <citation type="submission" date="2021-04" db="EMBL/GenBank/DDBJ databases">
        <title>Luteolibacter sp. 32A isolated from the skin of an Anderson's salamander (Ambystoma andersonii).</title>
        <authorList>
            <person name="Spergser J."/>
            <person name="Busse H.-J."/>
        </authorList>
    </citation>
    <scope>NUCLEOTIDE SEQUENCE</scope>
    <source>
        <strain evidence="4">32A</strain>
    </source>
</reference>
<dbReference type="SUPFAM" id="SSF51126">
    <property type="entry name" value="Pectin lyase-like"/>
    <property type="match status" value="1"/>
</dbReference>
<dbReference type="NCBIfam" id="TIGR02601">
    <property type="entry name" value="autotrns_rpt"/>
    <property type="match status" value="3"/>
</dbReference>
<evidence type="ECO:0000313" key="4">
    <source>
        <dbReference type="EMBL" id="QUE50314.1"/>
    </source>
</evidence>
<keyword evidence="2" id="KW-1133">Transmembrane helix</keyword>
<organism evidence="4 5">
    <name type="scientific">Luteolibacter ambystomatis</name>
    <dbReference type="NCBI Taxonomy" id="2824561"/>
    <lineage>
        <taxon>Bacteria</taxon>
        <taxon>Pseudomonadati</taxon>
        <taxon>Verrucomicrobiota</taxon>
        <taxon>Verrucomicrobiia</taxon>
        <taxon>Verrucomicrobiales</taxon>
        <taxon>Verrucomicrobiaceae</taxon>
        <taxon>Luteolibacter</taxon>
    </lineage>
</organism>
<dbReference type="InterPro" id="IPR011050">
    <property type="entry name" value="Pectin_lyase_fold/virulence"/>
</dbReference>
<gene>
    <name evidence="4" type="ORF">KBB96_15740</name>
</gene>
<keyword evidence="2" id="KW-0812">Transmembrane</keyword>
<keyword evidence="2" id="KW-0472">Membrane</keyword>
<keyword evidence="1 3" id="KW-0732">Signal</keyword>
<sequence length="773" mass="75568">MKPSLLLLAFLGSFSTASAATINWTDGGDASGAWNNLLFNSQAYSAVDDLVIGGTAAKTVTMGAGVTAPATLLISNTGNTTLNSTSGPAGGALTKTGAGRLILTGGANNFSSVSISGGPASQTGGAVELSTLTGGVYNGLGSGAITLGNTSAMTAFFFGASGTLSNNIALTTSNAATWLTGTAGGRVTTLSGVISGGNASADLRLDNNTAAGVGRFVFTNAANTFTINRFFMNRGGLEFTSDGALGNAANDLFLDVTSSNAGTGLLFGADNITLNSGRSVTVNSTTVVDTQTFNGSRIDGTLTLTGQMVKRGAGTLIVNGAGSGSGGIQVVVGGIQIGAGGTTGSIGTGNVSLASGTSLSFNRTDTGLTVGGVISGAGSVTQSGTGTTSLTGTNTYSGGTTIASGAVSISNGSGLGTGAVTVTKLTGGDLLTVTNNAAITLANDIALSAPTSAQTFNLIKNSSSASGGTQLSLTGVISGGSANHTLFLNTNTSGDNTTTFRFAGNNTFRSSIQLNRGAIVVAHANGLGNTANILKLDGNNNTTLGDLRFEIGMTLANSAQLIAGQTNVSTGTNAVEMSGVMSGSGALNKLGTGALTLSNTNTYSGATIVSAGTLFVNGSLGNGAVTVASGATLGGTGSVGGSVTVNGSFAPGAGNIESLNVGGSLALNNSADFEIDATSHTNDLAVVAANLAFGGVLNVTNLSGTLALNDSFDLFNFSAGTGTFSAVNLPTLDGGLSWDTSALYTTGAITVVPEPGTAFVGGLGLLLILRRRR</sequence>
<proteinExistence type="predicted"/>
<feature type="signal peptide" evidence="3">
    <location>
        <begin position="1"/>
        <end position="19"/>
    </location>
</feature>
<evidence type="ECO:0000256" key="2">
    <source>
        <dbReference type="SAM" id="Phobius"/>
    </source>
</evidence>
<evidence type="ECO:0000256" key="1">
    <source>
        <dbReference type="ARBA" id="ARBA00022729"/>
    </source>
</evidence>
<dbReference type="AlphaFoldDB" id="A0A975G6N6"/>
<dbReference type="RefSeq" id="WP_211630454.1">
    <property type="nucleotide sequence ID" value="NZ_CP073100.1"/>
</dbReference>
<accession>A0A975G6N6</accession>
<evidence type="ECO:0000313" key="5">
    <source>
        <dbReference type="Proteomes" id="UP000676169"/>
    </source>
</evidence>
<name>A0A975G6N6_9BACT</name>